<gene>
    <name evidence="2" type="ORF">GGR91_001840</name>
</gene>
<evidence type="ECO:0000313" key="2">
    <source>
        <dbReference type="EMBL" id="MBB3943582.1"/>
    </source>
</evidence>
<evidence type="ECO:0000256" key="1">
    <source>
        <dbReference type="SAM" id="MobiDB-lite"/>
    </source>
</evidence>
<dbReference type="Proteomes" id="UP000581447">
    <property type="component" value="Unassembled WGS sequence"/>
</dbReference>
<dbReference type="EMBL" id="JACIEA010000002">
    <property type="protein sequence ID" value="MBB3943582.1"/>
    <property type="molecule type" value="Genomic_DNA"/>
</dbReference>
<evidence type="ECO:0000313" key="3">
    <source>
        <dbReference type="Proteomes" id="UP000581447"/>
    </source>
</evidence>
<accession>A0A840B2S6</accession>
<reference evidence="2 3" key="1">
    <citation type="submission" date="2020-08" db="EMBL/GenBank/DDBJ databases">
        <title>Genomic Encyclopedia of Type Strains, Phase IV (KMG-IV): sequencing the most valuable type-strain genomes for metagenomic binning, comparative biology and taxonomic classification.</title>
        <authorList>
            <person name="Goeker M."/>
        </authorList>
    </citation>
    <scope>NUCLEOTIDE SEQUENCE [LARGE SCALE GENOMIC DNA]</scope>
    <source>
        <strain evidence="2 3">DSM 29050</strain>
    </source>
</reference>
<sequence length="104" mass="11056">MDRSSRRIVTFIAVVTIIVMAAMATRSYLDADQSTTAAPVEANEATAPEGPKRQPAENMTDTSAETPVAAPEIEEVPAITGEPSMTFENENSEARESSAPENGE</sequence>
<feature type="region of interest" description="Disordered" evidence="1">
    <location>
        <begin position="31"/>
        <end position="104"/>
    </location>
</feature>
<dbReference type="RefSeq" id="WP_183941877.1">
    <property type="nucleotide sequence ID" value="NZ_BAABBG010000005.1"/>
</dbReference>
<keyword evidence="3" id="KW-1185">Reference proteome</keyword>
<dbReference type="AlphaFoldDB" id="A0A840B2S6"/>
<organism evidence="2 3">
    <name type="scientific">Sphingorhabdus rigui</name>
    <dbReference type="NCBI Taxonomy" id="1282858"/>
    <lineage>
        <taxon>Bacteria</taxon>
        <taxon>Pseudomonadati</taxon>
        <taxon>Pseudomonadota</taxon>
        <taxon>Alphaproteobacteria</taxon>
        <taxon>Sphingomonadales</taxon>
        <taxon>Sphingomonadaceae</taxon>
        <taxon>Sphingorhabdus</taxon>
    </lineage>
</organism>
<protein>
    <submittedName>
        <fullName evidence="2">Putative membrane protein</fullName>
    </submittedName>
</protein>
<comment type="caution">
    <text evidence="2">The sequence shown here is derived from an EMBL/GenBank/DDBJ whole genome shotgun (WGS) entry which is preliminary data.</text>
</comment>
<proteinExistence type="predicted"/>
<name>A0A840B2S6_9SPHN</name>